<dbReference type="Gene3D" id="1.20.58.400">
    <property type="entry name" value="t-snare proteins"/>
    <property type="match status" value="1"/>
</dbReference>
<evidence type="ECO:0000256" key="1">
    <source>
        <dbReference type="ARBA" id="ARBA00006108"/>
    </source>
</evidence>
<comment type="similarity">
    <text evidence="1">Belongs to the VTI1 family.</text>
</comment>
<dbReference type="FunCoup" id="A0A078AM28">
    <property type="interactions" value="149"/>
</dbReference>
<dbReference type="InterPro" id="IPR010989">
    <property type="entry name" value="SNARE"/>
</dbReference>
<dbReference type="Proteomes" id="UP000039865">
    <property type="component" value="Unassembled WGS sequence"/>
</dbReference>
<proteinExistence type="inferred from homology"/>
<keyword evidence="3" id="KW-1133">Transmembrane helix</keyword>
<dbReference type="Pfam" id="PF05008">
    <property type="entry name" value="V-SNARE"/>
    <property type="match status" value="1"/>
</dbReference>
<dbReference type="GO" id="GO:0006886">
    <property type="term" value="P:intracellular protein transport"/>
    <property type="evidence" value="ECO:0007669"/>
    <property type="project" value="InterPro"/>
</dbReference>
<dbReference type="InParanoid" id="A0A078AM28"/>
<dbReference type="AlphaFoldDB" id="A0A078AM28"/>
<reference evidence="5 6" key="1">
    <citation type="submission" date="2014-06" db="EMBL/GenBank/DDBJ databases">
        <authorList>
            <person name="Swart Estienne"/>
        </authorList>
    </citation>
    <scope>NUCLEOTIDE SEQUENCE [LARGE SCALE GENOMIC DNA]</scope>
    <source>
        <strain evidence="5 6">130c</strain>
    </source>
</reference>
<dbReference type="GO" id="GO:0016020">
    <property type="term" value="C:membrane"/>
    <property type="evidence" value="ECO:0007669"/>
    <property type="project" value="InterPro"/>
</dbReference>
<evidence type="ECO:0000256" key="3">
    <source>
        <dbReference type="SAM" id="Phobius"/>
    </source>
</evidence>
<evidence type="ECO:0000313" key="5">
    <source>
        <dbReference type="EMBL" id="CDW81878.1"/>
    </source>
</evidence>
<feature type="region of interest" description="Disordered" evidence="2">
    <location>
        <begin position="95"/>
        <end position="116"/>
    </location>
</feature>
<dbReference type="SUPFAM" id="SSF47661">
    <property type="entry name" value="t-snare proteins"/>
    <property type="match status" value="1"/>
</dbReference>
<dbReference type="GO" id="GO:0016192">
    <property type="term" value="P:vesicle-mediated transport"/>
    <property type="evidence" value="ECO:0007669"/>
    <property type="project" value="InterPro"/>
</dbReference>
<keyword evidence="3" id="KW-0812">Transmembrane</keyword>
<sequence>MSINLDEFKQTKRELKSTSNELSDMFDAIEEEKNIDKKVQSLAELRMMVGKAEKLLIQLETQWENLSSSNKGAYKSKMTNLRSEYEQSRLKYKKIESQTGSQQNKNILANKKSDYDQREEEIRQRLLNGVGELYTQEAQLENTKKMGTETAQILRVANKDLRDQRDILINVDEKNQQIRQDLVAGDKIVVSMTRREYIYRIAIHITIVLLLMAIIALLIRKLVK</sequence>
<keyword evidence="6" id="KW-1185">Reference proteome</keyword>
<feature type="domain" description="Vesicle transport v-SNARE N-terminal" evidence="4">
    <location>
        <begin position="7"/>
        <end position="94"/>
    </location>
</feature>
<name>A0A078AM28_STYLE</name>
<evidence type="ECO:0000313" key="6">
    <source>
        <dbReference type="Proteomes" id="UP000039865"/>
    </source>
</evidence>
<dbReference type="InterPro" id="IPR038407">
    <property type="entry name" value="v-SNARE_N_sf"/>
</dbReference>
<evidence type="ECO:0000259" key="4">
    <source>
        <dbReference type="Pfam" id="PF05008"/>
    </source>
</evidence>
<feature type="transmembrane region" description="Helical" evidence="3">
    <location>
        <begin position="197"/>
        <end position="219"/>
    </location>
</feature>
<dbReference type="EMBL" id="CCKQ01010365">
    <property type="protein sequence ID" value="CDW81878.1"/>
    <property type="molecule type" value="Genomic_DNA"/>
</dbReference>
<organism evidence="5 6">
    <name type="scientific">Stylonychia lemnae</name>
    <name type="common">Ciliate</name>
    <dbReference type="NCBI Taxonomy" id="5949"/>
    <lineage>
        <taxon>Eukaryota</taxon>
        <taxon>Sar</taxon>
        <taxon>Alveolata</taxon>
        <taxon>Ciliophora</taxon>
        <taxon>Intramacronucleata</taxon>
        <taxon>Spirotrichea</taxon>
        <taxon>Stichotrichia</taxon>
        <taxon>Sporadotrichida</taxon>
        <taxon>Oxytrichidae</taxon>
        <taxon>Stylonychinae</taxon>
        <taxon>Stylonychia</taxon>
    </lineage>
</organism>
<dbReference type="OrthoDB" id="430637at2759"/>
<feature type="compositionally biased region" description="Polar residues" evidence="2">
    <location>
        <begin position="97"/>
        <end position="107"/>
    </location>
</feature>
<accession>A0A078AM28</accession>
<evidence type="ECO:0000256" key="2">
    <source>
        <dbReference type="SAM" id="MobiDB-lite"/>
    </source>
</evidence>
<gene>
    <name evidence="5" type="primary">Contig6383.g6834</name>
    <name evidence="5" type="ORF">STYLEM_10902</name>
</gene>
<keyword evidence="3" id="KW-0472">Membrane</keyword>
<protein>
    <submittedName>
        <fullName evidence="5">Vesicle transport v-snare protein</fullName>
    </submittedName>
</protein>
<dbReference type="InterPro" id="IPR007705">
    <property type="entry name" value="Vesicle_trsprt_v-SNARE_N"/>
</dbReference>
<dbReference type="Gene3D" id="1.20.5.110">
    <property type="match status" value="1"/>
</dbReference>